<dbReference type="EMBL" id="BART01023604">
    <property type="protein sequence ID" value="GAG94534.1"/>
    <property type="molecule type" value="Genomic_DNA"/>
</dbReference>
<evidence type="ECO:0000313" key="1">
    <source>
        <dbReference type="EMBL" id="GAG94534.1"/>
    </source>
</evidence>
<organism evidence="1">
    <name type="scientific">marine sediment metagenome</name>
    <dbReference type="NCBI Taxonomy" id="412755"/>
    <lineage>
        <taxon>unclassified sequences</taxon>
        <taxon>metagenomes</taxon>
        <taxon>ecological metagenomes</taxon>
    </lineage>
</organism>
<protein>
    <submittedName>
        <fullName evidence="1">Uncharacterized protein</fullName>
    </submittedName>
</protein>
<dbReference type="AlphaFoldDB" id="X1BF36"/>
<feature type="non-terminal residue" evidence="1">
    <location>
        <position position="118"/>
    </location>
</feature>
<name>X1BF36_9ZZZZ</name>
<gene>
    <name evidence="1" type="ORF">S01H4_42893</name>
</gene>
<accession>X1BF36</accession>
<reference evidence="1" key="1">
    <citation type="journal article" date="2014" name="Front. Microbiol.">
        <title>High frequency of phylogenetically diverse reductive dehalogenase-homologous genes in deep subseafloor sedimentary metagenomes.</title>
        <authorList>
            <person name="Kawai M."/>
            <person name="Futagami T."/>
            <person name="Toyoda A."/>
            <person name="Takaki Y."/>
            <person name="Nishi S."/>
            <person name="Hori S."/>
            <person name="Arai W."/>
            <person name="Tsubouchi T."/>
            <person name="Morono Y."/>
            <person name="Uchiyama I."/>
            <person name="Ito T."/>
            <person name="Fujiyama A."/>
            <person name="Inagaki F."/>
            <person name="Takami H."/>
        </authorList>
    </citation>
    <scope>NUCLEOTIDE SEQUENCE</scope>
    <source>
        <strain evidence="1">Expedition CK06-06</strain>
    </source>
</reference>
<proteinExistence type="predicted"/>
<sequence>MKTKIGLVKVSSVDDRLIPSGLACLQAYLKMNAIPVKVYNFRAETYSLPEIIKEPLIQLSPPNLIMNHQDFPLLLPLIDIAFSDSIISVDDPLFEDLFRDHAQRLYETPETTRKRYTS</sequence>
<comment type="caution">
    <text evidence="1">The sequence shown here is derived from an EMBL/GenBank/DDBJ whole genome shotgun (WGS) entry which is preliminary data.</text>
</comment>